<dbReference type="STRING" id="35608.A0A2U1PPN1"/>
<accession>A0A2U1PPN1</accession>
<dbReference type="Proteomes" id="UP000245207">
    <property type="component" value="Unassembled WGS sequence"/>
</dbReference>
<evidence type="ECO:0000313" key="3">
    <source>
        <dbReference type="Proteomes" id="UP000245207"/>
    </source>
</evidence>
<comment type="caution">
    <text evidence="2">The sequence shown here is derived from an EMBL/GenBank/DDBJ whole genome shotgun (WGS) entry which is preliminary data.</text>
</comment>
<organism evidence="2 3">
    <name type="scientific">Artemisia annua</name>
    <name type="common">Sweet wormwood</name>
    <dbReference type="NCBI Taxonomy" id="35608"/>
    <lineage>
        <taxon>Eukaryota</taxon>
        <taxon>Viridiplantae</taxon>
        <taxon>Streptophyta</taxon>
        <taxon>Embryophyta</taxon>
        <taxon>Tracheophyta</taxon>
        <taxon>Spermatophyta</taxon>
        <taxon>Magnoliopsida</taxon>
        <taxon>eudicotyledons</taxon>
        <taxon>Gunneridae</taxon>
        <taxon>Pentapetalae</taxon>
        <taxon>asterids</taxon>
        <taxon>campanulids</taxon>
        <taxon>Asterales</taxon>
        <taxon>Asteraceae</taxon>
        <taxon>Asteroideae</taxon>
        <taxon>Anthemideae</taxon>
        <taxon>Artemisiinae</taxon>
        <taxon>Artemisia</taxon>
    </lineage>
</organism>
<proteinExistence type="predicted"/>
<dbReference type="Pfam" id="PF14223">
    <property type="entry name" value="Retrotran_gag_2"/>
    <property type="match status" value="1"/>
</dbReference>
<name>A0A2U1PPN1_ARTAN</name>
<sequence>MVVTDNNTPPPTKPLNNKKPLGVTNLKNNIPLVLGLGQLTCDAWNELFTTYCNSFGVLGFLDGTITSTSTTAQAWNCFDSLVKVWIYDTISTSHLQTILKKNVTTHNVWKSLKELFHDNKDARTMELQEELQSLELGNLTISEYLKKIKMVSDLLSNIDSLIDEKSLVTHAIIDLGKRYEQVAGIIRHMTKRPTLLEILSMLMLEESSDSRLNRRMLALKPVTTRLHLRLQSSWLLVQTPQNVITKKKFVKIFKKGIVDLGPSVVTFMLSKLGQIHKVILGP</sequence>
<protein>
    <recommendedName>
        <fullName evidence="4">Hybrid signal transduction histidine kinase M</fullName>
    </recommendedName>
</protein>
<dbReference type="OrthoDB" id="1729427at2759"/>
<evidence type="ECO:0000313" key="2">
    <source>
        <dbReference type="EMBL" id="PWA87662.1"/>
    </source>
</evidence>
<dbReference type="EMBL" id="PKPP01000891">
    <property type="protein sequence ID" value="PWA87662.1"/>
    <property type="molecule type" value="Genomic_DNA"/>
</dbReference>
<evidence type="ECO:0000256" key="1">
    <source>
        <dbReference type="SAM" id="MobiDB-lite"/>
    </source>
</evidence>
<reference evidence="2 3" key="1">
    <citation type="journal article" date="2018" name="Mol. Plant">
        <title>The genome of Artemisia annua provides insight into the evolution of Asteraceae family and artemisinin biosynthesis.</title>
        <authorList>
            <person name="Shen Q."/>
            <person name="Zhang L."/>
            <person name="Liao Z."/>
            <person name="Wang S."/>
            <person name="Yan T."/>
            <person name="Shi P."/>
            <person name="Liu M."/>
            <person name="Fu X."/>
            <person name="Pan Q."/>
            <person name="Wang Y."/>
            <person name="Lv Z."/>
            <person name="Lu X."/>
            <person name="Zhang F."/>
            <person name="Jiang W."/>
            <person name="Ma Y."/>
            <person name="Chen M."/>
            <person name="Hao X."/>
            <person name="Li L."/>
            <person name="Tang Y."/>
            <person name="Lv G."/>
            <person name="Zhou Y."/>
            <person name="Sun X."/>
            <person name="Brodelius P.E."/>
            <person name="Rose J.K.C."/>
            <person name="Tang K."/>
        </authorList>
    </citation>
    <scope>NUCLEOTIDE SEQUENCE [LARGE SCALE GENOMIC DNA]</scope>
    <source>
        <strain evidence="3">cv. Huhao1</strain>
        <tissue evidence="2">Leaf</tissue>
    </source>
</reference>
<dbReference type="PANTHER" id="PTHR47481:SF41">
    <property type="entry name" value="COPIA-LIKE POLYPROTEIN_RETROTRANSPOSON"/>
    <property type="match status" value="1"/>
</dbReference>
<keyword evidence="3" id="KW-1185">Reference proteome</keyword>
<evidence type="ECO:0008006" key="4">
    <source>
        <dbReference type="Google" id="ProtNLM"/>
    </source>
</evidence>
<feature type="region of interest" description="Disordered" evidence="1">
    <location>
        <begin position="1"/>
        <end position="20"/>
    </location>
</feature>
<dbReference type="PANTHER" id="PTHR47481">
    <property type="match status" value="1"/>
</dbReference>
<dbReference type="AlphaFoldDB" id="A0A2U1PPN1"/>
<gene>
    <name evidence="2" type="ORF">CTI12_AA127550</name>
</gene>